<accession>A0A423JKE2</accession>
<dbReference type="AlphaFoldDB" id="A0A423JKE2"/>
<proteinExistence type="predicted"/>
<dbReference type="RefSeq" id="WP_123516222.1">
    <property type="nucleotide sequence ID" value="NZ_MOBQ01000058.1"/>
</dbReference>
<dbReference type="EMBL" id="MOBQ01000058">
    <property type="protein sequence ID" value="RON38112.1"/>
    <property type="molecule type" value="Genomic_DNA"/>
</dbReference>
<evidence type="ECO:0000313" key="2">
    <source>
        <dbReference type="Proteomes" id="UP000285349"/>
    </source>
</evidence>
<name>A0A423JKE2_9PSED</name>
<dbReference type="Proteomes" id="UP000285349">
    <property type="component" value="Unassembled WGS sequence"/>
</dbReference>
<comment type="caution">
    <text evidence="1">The sequence shown here is derived from an EMBL/GenBank/DDBJ whole genome shotgun (WGS) entry which is preliminary data.</text>
</comment>
<reference evidence="1 2" key="1">
    <citation type="submission" date="2016-10" db="EMBL/GenBank/DDBJ databases">
        <title>Comparative genome analysis of multiple Pseudomonas spp. focuses on biocontrol and plant growth promoting traits.</title>
        <authorList>
            <person name="Tao X.-Y."/>
            <person name="Taylor C.G."/>
        </authorList>
    </citation>
    <scope>NUCLEOTIDE SEQUENCE [LARGE SCALE GENOMIC DNA]</scope>
    <source>
        <strain evidence="1 2">37A10</strain>
    </source>
</reference>
<protein>
    <submittedName>
        <fullName evidence="1">Uncharacterized protein</fullName>
    </submittedName>
</protein>
<gene>
    <name evidence="1" type="ORF">BK666_30655</name>
</gene>
<organism evidence="1 2">
    <name type="scientific">Pseudomonas frederiksbergensis</name>
    <dbReference type="NCBI Taxonomy" id="104087"/>
    <lineage>
        <taxon>Bacteria</taxon>
        <taxon>Pseudomonadati</taxon>
        <taxon>Pseudomonadota</taxon>
        <taxon>Gammaproteobacteria</taxon>
        <taxon>Pseudomonadales</taxon>
        <taxon>Pseudomonadaceae</taxon>
        <taxon>Pseudomonas</taxon>
    </lineage>
</organism>
<evidence type="ECO:0000313" key="1">
    <source>
        <dbReference type="EMBL" id="RON38112.1"/>
    </source>
</evidence>
<dbReference type="OrthoDB" id="9774900at2"/>
<sequence>MTDARPQLSKAELAFALREMKGFSADLETQSGYEASAALMTEIMDDPVQRDQLVSLLEQFDKRHAERQKTPWTNDGAPLDRSSKPLIVDDLYDDLPMGAEDLFPRLGSAAATVQDFLCRYQADMFSSSGFKYASAVAAPCSGAKVAESPASECNDRQNNVAYDVDAWSKVLILAKQHLHSKAMQRASFFSRLAQVFDRNEPPEWEVEKCPITRDSLLVILHHGNDHASIGFIGNGQSAYVMVSINDTALTMNESFQDTQKFAARIADFFTEAPKSGHKAIQHMLKAL</sequence>